<dbReference type="Gene3D" id="3.30.2320.60">
    <property type="entry name" value="FhaA, phosphopeptide-binding domain (DUF3662)"/>
    <property type="match status" value="1"/>
</dbReference>
<name>A0ABV7WIP1_9MICO</name>
<dbReference type="Pfam" id="PF00498">
    <property type="entry name" value="FHA"/>
    <property type="match status" value="1"/>
</dbReference>
<gene>
    <name evidence="3" type="ORF">ACFOLH_15050</name>
</gene>
<dbReference type="SMART" id="SM00240">
    <property type="entry name" value="FHA"/>
    <property type="match status" value="1"/>
</dbReference>
<dbReference type="CDD" id="cd00060">
    <property type="entry name" value="FHA"/>
    <property type="match status" value="1"/>
</dbReference>
<reference evidence="4" key="1">
    <citation type="journal article" date="2019" name="Int. J. Syst. Evol. Microbiol.">
        <title>The Global Catalogue of Microorganisms (GCM) 10K type strain sequencing project: providing services to taxonomists for standard genome sequencing and annotation.</title>
        <authorList>
            <consortium name="The Broad Institute Genomics Platform"/>
            <consortium name="The Broad Institute Genome Sequencing Center for Infectious Disease"/>
            <person name="Wu L."/>
            <person name="Ma J."/>
        </authorList>
    </citation>
    <scope>NUCLEOTIDE SEQUENCE [LARGE SCALE GENOMIC DNA]</scope>
    <source>
        <strain evidence="4">NCAIM B.02333</strain>
    </source>
</reference>
<dbReference type="EMBL" id="JBHRWW010000012">
    <property type="protein sequence ID" value="MFC3689664.1"/>
    <property type="molecule type" value="Genomic_DNA"/>
</dbReference>
<dbReference type="Proteomes" id="UP001595685">
    <property type="component" value="Unassembled WGS sequence"/>
</dbReference>
<dbReference type="InterPro" id="IPR050923">
    <property type="entry name" value="Cell_Proc_Reg/RNA_Proc"/>
</dbReference>
<dbReference type="PANTHER" id="PTHR23308">
    <property type="entry name" value="NUCLEAR INHIBITOR OF PROTEIN PHOSPHATASE-1"/>
    <property type="match status" value="1"/>
</dbReference>
<organism evidence="3 4">
    <name type="scientific">Aquipuribacter hungaricus</name>
    <dbReference type="NCBI Taxonomy" id="545624"/>
    <lineage>
        <taxon>Bacteria</taxon>
        <taxon>Bacillati</taxon>
        <taxon>Actinomycetota</taxon>
        <taxon>Actinomycetes</taxon>
        <taxon>Micrococcales</taxon>
        <taxon>Intrasporangiaceae</taxon>
        <taxon>Aquipuribacter</taxon>
    </lineage>
</organism>
<evidence type="ECO:0000256" key="1">
    <source>
        <dbReference type="ARBA" id="ARBA00022553"/>
    </source>
</evidence>
<dbReference type="InterPro" id="IPR022128">
    <property type="entry name" value="FhaA_N"/>
</dbReference>
<evidence type="ECO:0000313" key="3">
    <source>
        <dbReference type="EMBL" id="MFC3689664.1"/>
    </source>
</evidence>
<dbReference type="InterPro" id="IPR008984">
    <property type="entry name" value="SMAD_FHA_dom_sf"/>
</dbReference>
<dbReference type="SUPFAM" id="SSF49879">
    <property type="entry name" value="SMAD/FHA domain"/>
    <property type="match status" value="1"/>
</dbReference>
<dbReference type="Gene3D" id="2.60.200.20">
    <property type="match status" value="1"/>
</dbReference>
<evidence type="ECO:0000313" key="4">
    <source>
        <dbReference type="Proteomes" id="UP001595685"/>
    </source>
</evidence>
<protein>
    <submittedName>
        <fullName evidence="3">FhaA domain-containing protein</fullName>
    </submittedName>
</protein>
<dbReference type="InterPro" id="IPR042287">
    <property type="entry name" value="FhaA_N_sf"/>
</dbReference>
<accession>A0ABV7WIP1</accession>
<keyword evidence="4" id="KW-1185">Reference proteome</keyword>
<comment type="caution">
    <text evidence="3">The sequence shown here is derived from an EMBL/GenBank/DDBJ whole genome shotgun (WGS) entry which is preliminary data.</text>
</comment>
<dbReference type="InterPro" id="IPR000253">
    <property type="entry name" value="FHA_dom"/>
</dbReference>
<feature type="domain" description="FHA" evidence="2">
    <location>
        <begin position="155"/>
        <end position="208"/>
    </location>
</feature>
<sequence length="232" mass="24702">MGLLDRFEKGVERAVNGVFARTFRSRVQPVEIASALRRELDDRAAVLGRGRTLVPNAFTVTLSGEDHDRLGEWEDALADELAAAVTEHADKQRYAFVGPVSVVLERDDSLEVGVFDVSSQTVKGAVAPATSRTSAQGRPVIEVDGRAYVLTGPVTTLGRGSDADIVLDDTGVSRRHAELRVDTSSGRTVLSVLDLGSTNGTFVADEPVGHQALRSGDVVSLGHTRVVVRDAG</sequence>
<evidence type="ECO:0000259" key="2">
    <source>
        <dbReference type="PROSITE" id="PS50006"/>
    </source>
</evidence>
<keyword evidence="1" id="KW-0597">Phosphoprotein</keyword>
<dbReference type="RefSeq" id="WP_340290943.1">
    <property type="nucleotide sequence ID" value="NZ_JBBEOI010000026.1"/>
</dbReference>
<proteinExistence type="predicted"/>
<dbReference type="Pfam" id="PF12401">
    <property type="entry name" value="FhaA_N"/>
    <property type="match status" value="1"/>
</dbReference>
<dbReference type="PROSITE" id="PS50006">
    <property type="entry name" value="FHA_DOMAIN"/>
    <property type="match status" value="1"/>
</dbReference>